<dbReference type="RefSeq" id="WP_089057018.1">
    <property type="nucleotide sequence ID" value="NZ_MUHD01000010.1"/>
</dbReference>
<evidence type="ECO:0000256" key="1">
    <source>
        <dbReference type="SAM" id="MobiDB-lite"/>
    </source>
</evidence>
<reference evidence="2 3" key="1">
    <citation type="submission" date="2016-11" db="EMBL/GenBank/DDBJ databases">
        <title>Whole genomes of Flavobacteriaceae.</title>
        <authorList>
            <person name="Stine C."/>
            <person name="Li C."/>
            <person name="Tadesse D."/>
        </authorList>
    </citation>
    <scope>NUCLEOTIDE SEQUENCE [LARGE SCALE GENOMIC DNA]</scope>
    <source>
        <strain evidence="2 3">CCUG 60112</strain>
    </source>
</reference>
<organism evidence="2 3">
    <name type="scientific">Flavobacterium plurextorum</name>
    <dbReference type="NCBI Taxonomy" id="1114867"/>
    <lineage>
        <taxon>Bacteria</taxon>
        <taxon>Pseudomonadati</taxon>
        <taxon>Bacteroidota</taxon>
        <taxon>Flavobacteriia</taxon>
        <taxon>Flavobacteriales</taxon>
        <taxon>Flavobacteriaceae</taxon>
        <taxon>Flavobacterium</taxon>
    </lineage>
</organism>
<gene>
    <name evidence="2" type="ORF">B0A81_05090</name>
</gene>
<keyword evidence="3" id="KW-1185">Reference proteome</keyword>
<sequence length="606" mass="69048">MKQLCTLFLVFATYLTFGQNNQNKYDYFVQFNGNQLSKKVNIDEVLNHPVLNKYKDGNSGFDISKYTSLFYLDKQLTVHGNFTDSIPYCQITIPIKNKEAARQFLLQEYSINKNTDSVIVPIIQDFGNFSILNSKNEKESFAWNDNYLVILKLTKKFHSNRYDLSSADALQDSIAIDEPYKELSIEEPAAADNSTAVEESETEEDSYDTESYAAYTKEEDDFNQKLAEQQNLMIKALFEKGFTLPVSDKINALADISSWVNYGAVMTGLYSSYSYPMAVFGGYDKFLPNQKNLGNFVKGVNLDFYFDSNNARIEEVIEYSEQIAEVVGKISNRKINKNIFNYFPANKPLGYMSYHINTQAAFENIPSLMTDLFNSPKLQRDDLAVVTDLISTIIDEEAVAKLFDGDLSLFLYDSKKVEVVSKSYDYDENFEPIEKEEKIKKTVPLFAVIFTSTHPTFGDKLLQLGVRKQFLTQNGNTFLIEGTKEYGDLFIIKDKDVVVVANTLDYFSKGKGSFLVEAKKDLKKNYMFGKLNIGETINVFGKSENTNASDFEKYNKISKQFSDITFESPKKLMNNKLIFAVKLNALKSDKNIILQTLDLADEMTSK</sequence>
<feature type="region of interest" description="Disordered" evidence="1">
    <location>
        <begin position="187"/>
        <end position="208"/>
    </location>
</feature>
<name>A0ABX4CZ14_9FLAO</name>
<feature type="compositionally biased region" description="Acidic residues" evidence="1">
    <location>
        <begin position="198"/>
        <end position="208"/>
    </location>
</feature>
<dbReference type="Proteomes" id="UP000198381">
    <property type="component" value="Unassembled WGS sequence"/>
</dbReference>
<protein>
    <recommendedName>
        <fullName evidence="4">DUF4836 family protein</fullName>
    </recommendedName>
</protein>
<evidence type="ECO:0000313" key="3">
    <source>
        <dbReference type="Proteomes" id="UP000198381"/>
    </source>
</evidence>
<comment type="caution">
    <text evidence="2">The sequence shown here is derived from an EMBL/GenBank/DDBJ whole genome shotgun (WGS) entry which is preliminary data.</text>
</comment>
<proteinExistence type="predicted"/>
<accession>A0ABX4CZ14</accession>
<evidence type="ECO:0000313" key="2">
    <source>
        <dbReference type="EMBL" id="OXB09796.1"/>
    </source>
</evidence>
<dbReference type="EMBL" id="MUHD01000010">
    <property type="protein sequence ID" value="OXB09796.1"/>
    <property type="molecule type" value="Genomic_DNA"/>
</dbReference>
<evidence type="ECO:0008006" key="4">
    <source>
        <dbReference type="Google" id="ProtNLM"/>
    </source>
</evidence>